<feature type="domain" description="SpoVT-AbrB" evidence="1">
    <location>
        <begin position="1"/>
        <end position="44"/>
    </location>
</feature>
<protein>
    <recommendedName>
        <fullName evidence="1">SpoVT-AbrB domain-containing protein</fullName>
    </recommendedName>
</protein>
<comment type="caution">
    <text evidence="2">The sequence shown here is derived from an EMBL/GenBank/DDBJ whole genome shotgun (WGS) entry which is preliminary data.</text>
</comment>
<dbReference type="EMBL" id="BARV01020739">
    <property type="protein sequence ID" value="GAI30583.1"/>
    <property type="molecule type" value="Genomic_DNA"/>
</dbReference>
<dbReference type="Gene3D" id="2.10.260.10">
    <property type="match status" value="1"/>
</dbReference>
<dbReference type="Pfam" id="PF04014">
    <property type="entry name" value="MazE_antitoxin"/>
    <property type="match status" value="1"/>
</dbReference>
<dbReference type="NCBIfam" id="TIGR01439">
    <property type="entry name" value="lp_hng_hel_AbrB"/>
    <property type="match status" value="1"/>
</dbReference>
<organism evidence="2">
    <name type="scientific">marine sediment metagenome</name>
    <dbReference type="NCBI Taxonomy" id="412755"/>
    <lineage>
        <taxon>unclassified sequences</taxon>
        <taxon>metagenomes</taxon>
        <taxon>ecological metagenomes</taxon>
    </lineage>
</organism>
<proteinExistence type="predicted"/>
<dbReference type="AlphaFoldDB" id="X1MH36"/>
<dbReference type="SMART" id="SM00966">
    <property type="entry name" value="SpoVT_AbrB"/>
    <property type="match status" value="1"/>
</dbReference>
<reference evidence="2" key="1">
    <citation type="journal article" date="2014" name="Front. Microbiol.">
        <title>High frequency of phylogenetically diverse reductive dehalogenase-homologous genes in deep subseafloor sedimentary metagenomes.</title>
        <authorList>
            <person name="Kawai M."/>
            <person name="Futagami T."/>
            <person name="Toyoda A."/>
            <person name="Takaki Y."/>
            <person name="Nishi S."/>
            <person name="Hori S."/>
            <person name="Arai W."/>
            <person name="Tsubouchi T."/>
            <person name="Morono Y."/>
            <person name="Uchiyama I."/>
            <person name="Ito T."/>
            <person name="Fujiyama A."/>
            <person name="Inagaki F."/>
            <person name="Takami H."/>
        </authorList>
    </citation>
    <scope>NUCLEOTIDE SEQUENCE</scope>
    <source>
        <strain evidence="2">Expedition CK06-06</strain>
    </source>
</reference>
<dbReference type="GO" id="GO:0003677">
    <property type="term" value="F:DNA binding"/>
    <property type="evidence" value="ECO:0007669"/>
    <property type="project" value="InterPro"/>
</dbReference>
<gene>
    <name evidence="2" type="ORF">S06H3_34534</name>
</gene>
<dbReference type="InterPro" id="IPR007159">
    <property type="entry name" value="SpoVT-AbrB_dom"/>
</dbReference>
<accession>X1MH36</accession>
<name>X1MH36_9ZZZZ</name>
<dbReference type="PROSITE" id="PS51740">
    <property type="entry name" value="SPOVT_ABRB"/>
    <property type="match status" value="1"/>
</dbReference>
<sequence>MRVTEGGRITIPKEARRLVGIEGGDTLILKVKDGNQIVLTPAVVAPRVGK</sequence>
<dbReference type="SUPFAM" id="SSF89447">
    <property type="entry name" value="AbrB/MazE/MraZ-like"/>
    <property type="match status" value="1"/>
</dbReference>
<dbReference type="InterPro" id="IPR037914">
    <property type="entry name" value="SpoVT-AbrB_sf"/>
</dbReference>
<evidence type="ECO:0000313" key="2">
    <source>
        <dbReference type="EMBL" id="GAI30583.1"/>
    </source>
</evidence>
<evidence type="ECO:0000259" key="1">
    <source>
        <dbReference type="PROSITE" id="PS51740"/>
    </source>
</evidence>